<dbReference type="KEGG" id="hbv:ABIV_2415"/>
<keyword evidence="4" id="KW-1185">Reference proteome</keyword>
<dbReference type="RefSeq" id="WP_114840173.1">
    <property type="nucleotide sequence ID" value="NZ_CP031217.1"/>
</dbReference>
<name>A0AAX2A832_9BACT</name>
<protein>
    <submittedName>
        <fullName evidence="2">Uncharacterized protein</fullName>
    </submittedName>
</protein>
<organism evidence="2 4">
    <name type="scientific">Halarcobacter bivalviorum</name>
    <dbReference type="NCBI Taxonomy" id="663364"/>
    <lineage>
        <taxon>Bacteria</taxon>
        <taxon>Pseudomonadati</taxon>
        <taxon>Campylobacterota</taxon>
        <taxon>Epsilonproteobacteria</taxon>
        <taxon>Campylobacterales</taxon>
        <taxon>Arcobacteraceae</taxon>
        <taxon>Halarcobacter</taxon>
    </lineage>
</organism>
<evidence type="ECO:0000313" key="3">
    <source>
        <dbReference type="Proteomes" id="UP000253850"/>
    </source>
</evidence>
<dbReference type="Proteomes" id="UP000289193">
    <property type="component" value="Unassembled WGS sequence"/>
</dbReference>
<evidence type="ECO:0000313" key="4">
    <source>
        <dbReference type="Proteomes" id="UP000289193"/>
    </source>
</evidence>
<sequence>MIKKKLFFFFILIFFINLNAKEVLLLGNPYSKYYKDNENIYARNIWDMQFFEGKIYLGAGNSSNIGPAQNAGRVTIISFNPKTEKFEYEYEVAEEQIDIFKVYNNRLYVPGHDATQKWTYGNIYKKEKDKWEKYRTLPKALHVYDLVEKDEQLFTSIGLLGNSAVLISDLAASTWKEILHGRGRVYSFMLLEDKLFAIKTFKKQVPTELSITQWIKEKEIFSSRFDLNVNRMFPNTKLEKKMIKIIKTTILKSGNLYIGAYTHNDHQNLPFGLYFISNDLLINKVELKKNEIPRDIIVRENKVYVLVSDKNKNIIYSFEFKNDNYKINKILSFSYKTFARSFEKYDNCFYFGMGSEIKNPKKWDLKELKIETGDILKVCND</sequence>
<proteinExistence type="predicted"/>
<dbReference type="AlphaFoldDB" id="A0AAX2A832"/>
<reference evidence="2 4" key="1">
    <citation type="submission" date="2017-10" db="EMBL/GenBank/DDBJ databases">
        <title>Genomics of the genus Arcobacter.</title>
        <authorList>
            <person name="Perez-Cataluna A."/>
            <person name="Figueras M.J."/>
        </authorList>
    </citation>
    <scope>NUCLEOTIDE SEQUENCE [LARGE SCALE GENOMIC DNA]</scope>
    <source>
        <strain evidence="2 4">CECT 7835</strain>
    </source>
</reference>
<gene>
    <name evidence="1" type="ORF">ABIV_2415</name>
    <name evidence="2" type="ORF">CRV05_06420</name>
</gene>
<accession>A0AAX2A832</accession>
<evidence type="ECO:0000313" key="2">
    <source>
        <dbReference type="EMBL" id="RXK10010.1"/>
    </source>
</evidence>
<dbReference type="Proteomes" id="UP000253850">
    <property type="component" value="Chromosome"/>
</dbReference>
<reference evidence="1 3" key="2">
    <citation type="submission" date="2018-07" db="EMBL/GenBank/DDBJ databases">
        <title>Complete genome of the Arcobacter bivalviorum type strain LMG 26154.</title>
        <authorList>
            <person name="Miller W.G."/>
            <person name="Yee E."/>
            <person name="Bono J.L."/>
        </authorList>
    </citation>
    <scope>NUCLEOTIDE SEQUENCE [LARGE SCALE GENOMIC DNA]</scope>
    <source>
        <strain evidence="1 3">LMG 26154</strain>
    </source>
</reference>
<dbReference type="EMBL" id="CP031217">
    <property type="protein sequence ID" value="AXH13389.1"/>
    <property type="molecule type" value="Genomic_DNA"/>
</dbReference>
<evidence type="ECO:0000313" key="1">
    <source>
        <dbReference type="EMBL" id="AXH13389.1"/>
    </source>
</evidence>
<dbReference type="EMBL" id="PDKM01000003">
    <property type="protein sequence ID" value="RXK10010.1"/>
    <property type="molecule type" value="Genomic_DNA"/>
</dbReference>